<keyword evidence="7" id="KW-1185">Reference proteome</keyword>
<dbReference type="InterPro" id="IPR009057">
    <property type="entry name" value="Homeodomain-like_sf"/>
</dbReference>
<proteinExistence type="predicted"/>
<feature type="DNA-binding region" description="H-T-H motif" evidence="4">
    <location>
        <begin position="29"/>
        <end position="48"/>
    </location>
</feature>
<accession>A0A9J7AUU8</accession>
<name>A0A9J7AUU8_9PROT</name>
<keyword evidence="1" id="KW-0805">Transcription regulation</keyword>
<keyword evidence="2 4" id="KW-0238">DNA-binding</keyword>
<dbReference type="Pfam" id="PF16925">
    <property type="entry name" value="TetR_C_13"/>
    <property type="match status" value="1"/>
</dbReference>
<feature type="domain" description="HTH tetR-type" evidence="5">
    <location>
        <begin position="6"/>
        <end position="66"/>
    </location>
</feature>
<dbReference type="Proteomes" id="UP001060336">
    <property type="component" value="Chromosome"/>
</dbReference>
<evidence type="ECO:0000256" key="2">
    <source>
        <dbReference type="ARBA" id="ARBA00023125"/>
    </source>
</evidence>
<dbReference type="KEGG" id="naci:NUH88_05295"/>
<protein>
    <submittedName>
        <fullName evidence="6">TetR/AcrR family transcriptional regulator</fullName>
    </submittedName>
</protein>
<keyword evidence="3" id="KW-0804">Transcription</keyword>
<dbReference type="GO" id="GO:0003677">
    <property type="term" value="F:DNA binding"/>
    <property type="evidence" value="ECO:0007669"/>
    <property type="project" value="UniProtKB-UniRule"/>
</dbReference>
<reference evidence="6" key="1">
    <citation type="submission" date="2022-08" db="EMBL/GenBank/DDBJ databases">
        <title>Nisaea acidiphila sp. nov., isolated from a marine algal debris and emended description of the genus Nisaea Urios et al. 2008.</title>
        <authorList>
            <person name="Kwon K."/>
        </authorList>
    </citation>
    <scope>NUCLEOTIDE SEQUENCE</scope>
    <source>
        <strain evidence="6">MEBiC11861</strain>
    </source>
</reference>
<dbReference type="RefSeq" id="WP_257770401.1">
    <property type="nucleotide sequence ID" value="NZ_CP102480.1"/>
</dbReference>
<gene>
    <name evidence="6" type="ORF">NUH88_05295</name>
</gene>
<evidence type="ECO:0000256" key="1">
    <source>
        <dbReference type="ARBA" id="ARBA00023015"/>
    </source>
</evidence>
<dbReference type="InterPro" id="IPR036271">
    <property type="entry name" value="Tet_transcr_reg_TetR-rel_C_sf"/>
</dbReference>
<dbReference type="PROSITE" id="PS50977">
    <property type="entry name" value="HTH_TETR_2"/>
    <property type="match status" value="1"/>
</dbReference>
<dbReference type="Pfam" id="PF00440">
    <property type="entry name" value="TetR_N"/>
    <property type="match status" value="1"/>
</dbReference>
<dbReference type="AlphaFoldDB" id="A0A9J7AUU8"/>
<dbReference type="Gene3D" id="1.10.357.10">
    <property type="entry name" value="Tetracycline Repressor, domain 2"/>
    <property type="match status" value="1"/>
</dbReference>
<sequence length="201" mass="22266">MARPSKFDRDEAIETAMEAFWRDGYESCSVKALSERLGITRSSFYNAFNSREDLFAEVLERYARQSPDRAFADLVSDGQVRALITRTFRLACRVRAADPDGKGCLAVKSVDELCGRDRILGPLLEEAILGNVARIERLLEFGKETGELPESLEPHATALALKAQLVGLNVICKVIRDETELRLAAETALRGLGLFEEATDA</sequence>
<dbReference type="SUPFAM" id="SSF48498">
    <property type="entry name" value="Tetracyclin repressor-like, C-terminal domain"/>
    <property type="match status" value="1"/>
</dbReference>
<dbReference type="PANTHER" id="PTHR47506">
    <property type="entry name" value="TRANSCRIPTIONAL REGULATORY PROTEIN"/>
    <property type="match status" value="1"/>
</dbReference>
<evidence type="ECO:0000259" key="5">
    <source>
        <dbReference type="PROSITE" id="PS50977"/>
    </source>
</evidence>
<dbReference type="PANTHER" id="PTHR47506:SF1">
    <property type="entry name" value="HTH-TYPE TRANSCRIPTIONAL REGULATOR YJDC"/>
    <property type="match status" value="1"/>
</dbReference>
<dbReference type="InterPro" id="IPR001647">
    <property type="entry name" value="HTH_TetR"/>
</dbReference>
<dbReference type="Gene3D" id="1.10.10.60">
    <property type="entry name" value="Homeodomain-like"/>
    <property type="match status" value="1"/>
</dbReference>
<evidence type="ECO:0000256" key="4">
    <source>
        <dbReference type="PROSITE-ProRule" id="PRU00335"/>
    </source>
</evidence>
<dbReference type="SUPFAM" id="SSF46689">
    <property type="entry name" value="Homeodomain-like"/>
    <property type="match status" value="1"/>
</dbReference>
<dbReference type="EMBL" id="CP102480">
    <property type="protein sequence ID" value="UUX51104.1"/>
    <property type="molecule type" value="Genomic_DNA"/>
</dbReference>
<evidence type="ECO:0000313" key="6">
    <source>
        <dbReference type="EMBL" id="UUX51104.1"/>
    </source>
</evidence>
<organism evidence="6 7">
    <name type="scientific">Nisaea acidiphila</name>
    <dbReference type="NCBI Taxonomy" id="1862145"/>
    <lineage>
        <taxon>Bacteria</taxon>
        <taxon>Pseudomonadati</taxon>
        <taxon>Pseudomonadota</taxon>
        <taxon>Alphaproteobacteria</taxon>
        <taxon>Rhodospirillales</taxon>
        <taxon>Thalassobaculaceae</taxon>
        <taxon>Nisaea</taxon>
    </lineage>
</organism>
<dbReference type="InterPro" id="IPR011075">
    <property type="entry name" value="TetR_C"/>
</dbReference>
<evidence type="ECO:0000256" key="3">
    <source>
        <dbReference type="ARBA" id="ARBA00023163"/>
    </source>
</evidence>
<evidence type="ECO:0000313" key="7">
    <source>
        <dbReference type="Proteomes" id="UP001060336"/>
    </source>
</evidence>